<keyword evidence="1" id="KW-1133">Transmembrane helix</keyword>
<evidence type="ECO:0000313" key="3">
    <source>
        <dbReference type="EMBL" id="TBX69237.1"/>
    </source>
</evidence>
<feature type="domain" description="Lnb N-terminal periplasmic" evidence="2">
    <location>
        <begin position="29"/>
        <end position="160"/>
    </location>
</feature>
<evidence type="ECO:0000313" key="4">
    <source>
        <dbReference type="Proteomes" id="UP000293300"/>
    </source>
</evidence>
<protein>
    <submittedName>
        <fullName evidence="3">DUF4105 domain-containing protein</fullName>
    </submittedName>
</protein>
<dbReference type="Proteomes" id="UP000293300">
    <property type="component" value="Unassembled WGS sequence"/>
</dbReference>
<evidence type="ECO:0000256" key="1">
    <source>
        <dbReference type="SAM" id="Phobius"/>
    </source>
</evidence>
<name>A0A4Q9YZE0_9FLAO</name>
<keyword evidence="1" id="KW-0472">Membrane</keyword>
<reference evidence="3 4" key="1">
    <citation type="submission" date="2019-02" db="EMBL/GenBank/DDBJ databases">
        <title>Flavobacterium sp. RD-2-33 isolated from forest soil.</title>
        <authorList>
            <person name="Chaudhary D.K."/>
        </authorList>
    </citation>
    <scope>NUCLEOTIDE SEQUENCE [LARGE SCALE GENOMIC DNA]</scope>
    <source>
        <strain evidence="3 4">RD-2-33</strain>
    </source>
</reference>
<evidence type="ECO:0000259" key="2">
    <source>
        <dbReference type="Pfam" id="PF13387"/>
    </source>
</evidence>
<comment type="caution">
    <text evidence="3">The sequence shown here is derived from an EMBL/GenBank/DDBJ whole genome shotgun (WGS) entry which is preliminary data.</text>
</comment>
<sequence>MVKSKIYALFLLFFILKSGIIFGQMALAETAKVSILTCEEGNELYSLFGHTAIRIKDDANALDVVYNYGTFDFKTDNFYLKFIKGDLQYFVSAYSFNEFYYEYTMENRSIYEQNLKLTTLQKQQLFDVLNKSLDSDEKYYTYKFIDRNCTNMVVDKINQVLGENCIVKTTEKNKSYREILFPYLENHFYENLGINIIFGKKTDDEGTRLFLPNQFMESLKVAEYKGKALSEQPVSILKAEPVAPQKSVWNNFSSFCLVLGLIVFTRKSWVYLTYFTFIGLLGVFLSLVGFYSLHEEVAWNYNALLFNPLLLVFVYLYWKKNFMWAKNVALINLLLLTFYSVYLINKPNFIMFLPMIISSFLMLFYFMRKTNSGLLATVK</sequence>
<dbReference type="AlphaFoldDB" id="A0A4Q9YZE0"/>
<feature type="transmembrane region" description="Helical" evidence="1">
    <location>
        <begin position="299"/>
        <end position="317"/>
    </location>
</feature>
<gene>
    <name evidence="3" type="ORF">EZL74_07635</name>
</gene>
<dbReference type="OrthoDB" id="319167at2"/>
<dbReference type="InterPro" id="IPR025178">
    <property type="entry name" value="Lnb_N"/>
</dbReference>
<feature type="transmembrane region" description="Helical" evidence="1">
    <location>
        <begin position="324"/>
        <end position="343"/>
    </location>
</feature>
<dbReference type="RefSeq" id="WP_131476011.1">
    <property type="nucleotide sequence ID" value="NZ_SJPE01000007.1"/>
</dbReference>
<keyword evidence="1" id="KW-0812">Transmembrane</keyword>
<proteinExistence type="predicted"/>
<accession>A0A4Q9YZE0</accession>
<organism evidence="3 4">
    <name type="scientific">Flavobacterium silvisoli</name>
    <dbReference type="NCBI Taxonomy" id="2529433"/>
    <lineage>
        <taxon>Bacteria</taxon>
        <taxon>Pseudomonadati</taxon>
        <taxon>Bacteroidota</taxon>
        <taxon>Flavobacteriia</taxon>
        <taxon>Flavobacteriales</taxon>
        <taxon>Flavobacteriaceae</taxon>
        <taxon>Flavobacterium</taxon>
    </lineage>
</organism>
<dbReference type="EMBL" id="SJPE01000007">
    <property type="protein sequence ID" value="TBX69237.1"/>
    <property type="molecule type" value="Genomic_DNA"/>
</dbReference>
<keyword evidence="4" id="KW-1185">Reference proteome</keyword>
<feature type="transmembrane region" description="Helical" evidence="1">
    <location>
        <begin position="271"/>
        <end position="293"/>
    </location>
</feature>
<dbReference type="Pfam" id="PF13387">
    <property type="entry name" value="Lnb_N"/>
    <property type="match status" value="1"/>
</dbReference>
<feature type="transmembrane region" description="Helical" evidence="1">
    <location>
        <begin position="349"/>
        <end position="367"/>
    </location>
</feature>